<keyword evidence="2" id="KW-1185">Reference proteome</keyword>
<organism evidence="1 2">
    <name type="scientific">Mycena albidolilacea</name>
    <dbReference type="NCBI Taxonomy" id="1033008"/>
    <lineage>
        <taxon>Eukaryota</taxon>
        <taxon>Fungi</taxon>
        <taxon>Dikarya</taxon>
        <taxon>Basidiomycota</taxon>
        <taxon>Agaricomycotina</taxon>
        <taxon>Agaricomycetes</taxon>
        <taxon>Agaricomycetidae</taxon>
        <taxon>Agaricales</taxon>
        <taxon>Marasmiineae</taxon>
        <taxon>Mycenaceae</taxon>
        <taxon>Mycena</taxon>
    </lineage>
</organism>
<dbReference type="Proteomes" id="UP001218218">
    <property type="component" value="Unassembled WGS sequence"/>
</dbReference>
<reference evidence="1" key="1">
    <citation type="submission" date="2023-03" db="EMBL/GenBank/DDBJ databases">
        <title>Massive genome expansion in bonnet fungi (Mycena s.s.) driven by repeated elements and novel gene families across ecological guilds.</title>
        <authorList>
            <consortium name="Lawrence Berkeley National Laboratory"/>
            <person name="Harder C.B."/>
            <person name="Miyauchi S."/>
            <person name="Viragh M."/>
            <person name="Kuo A."/>
            <person name="Thoen E."/>
            <person name="Andreopoulos B."/>
            <person name="Lu D."/>
            <person name="Skrede I."/>
            <person name="Drula E."/>
            <person name="Henrissat B."/>
            <person name="Morin E."/>
            <person name="Kohler A."/>
            <person name="Barry K."/>
            <person name="LaButti K."/>
            <person name="Morin E."/>
            <person name="Salamov A."/>
            <person name="Lipzen A."/>
            <person name="Mereny Z."/>
            <person name="Hegedus B."/>
            <person name="Baldrian P."/>
            <person name="Stursova M."/>
            <person name="Weitz H."/>
            <person name="Taylor A."/>
            <person name="Grigoriev I.V."/>
            <person name="Nagy L.G."/>
            <person name="Martin F."/>
            <person name="Kauserud H."/>
        </authorList>
    </citation>
    <scope>NUCLEOTIDE SEQUENCE</scope>
    <source>
        <strain evidence="1">CBHHK002</strain>
    </source>
</reference>
<comment type="caution">
    <text evidence="1">The sequence shown here is derived from an EMBL/GenBank/DDBJ whole genome shotgun (WGS) entry which is preliminary data.</text>
</comment>
<dbReference type="EMBL" id="JARIHO010000074">
    <property type="protein sequence ID" value="KAJ7311627.1"/>
    <property type="molecule type" value="Genomic_DNA"/>
</dbReference>
<evidence type="ECO:0000313" key="2">
    <source>
        <dbReference type="Proteomes" id="UP001218218"/>
    </source>
</evidence>
<protein>
    <submittedName>
        <fullName evidence="1">Uncharacterized protein</fullName>
    </submittedName>
</protein>
<gene>
    <name evidence="1" type="ORF">DFH08DRAFT_1087712</name>
</gene>
<proteinExistence type="predicted"/>
<evidence type="ECO:0000313" key="1">
    <source>
        <dbReference type="EMBL" id="KAJ7311627.1"/>
    </source>
</evidence>
<sequence length="176" mass="19286">MARGGGTFMCSLFGEGDPAVVCVFVSRRDSRGRDDWVPAQLPWARWMERRAGDWASGQARSHCRGSLTLCPGAGGNLGMRDLGSAAQWEKTCPGRLGDGESREYLAARWRHLLTRWVDALEGSSCWSMRHSRSLARLFGRSGRGVLSKFLFSLRDVGLARTEGNSVAVCGITDGVY</sequence>
<name>A0AAD7EC34_9AGAR</name>
<dbReference type="AlphaFoldDB" id="A0AAD7EC34"/>
<accession>A0AAD7EC34</accession>